<reference evidence="10 11" key="1">
    <citation type="journal article" date="2013" name="Genome Announc.">
        <title>Draft Genome Sequence of the Cellulolytic Bacterium Clostridium papyrosolvens C7 (ATCC 700395).</title>
        <authorList>
            <person name="Zepeda V."/>
            <person name="Dassa B."/>
            <person name="Borovok I."/>
            <person name="Lamed R."/>
            <person name="Bayer E.A."/>
            <person name="Cate J.H."/>
        </authorList>
    </citation>
    <scope>NUCLEOTIDE SEQUENCE [LARGE SCALE GENOMIC DNA]</scope>
    <source>
        <strain evidence="10 11">C7</strain>
    </source>
</reference>
<gene>
    <name evidence="10" type="ORF">L323_01880</name>
</gene>
<keyword evidence="8" id="KW-0472">Membrane</keyword>
<dbReference type="Gene3D" id="1.10.287.130">
    <property type="match status" value="1"/>
</dbReference>
<keyword evidence="8" id="KW-1133">Transmembrane helix</keyword>
<dbReference type="PRINTS" id="PR00344">
    <property type="entry name" value="BCTRLSENSOR"/>
</dbReference>
<dbReference type="EMBL" id="ATAY01000011">
    <property type="protein sequence ID" value="EPR13983.1"/>
    <property type="molecule type" value="Genomic_DNA"/>
</dbReference>
<dbReference type="SMART" id="SM00388">
    <property type="entry name" value="HisKA"/>
    <property type="match status" value="1"/>
</dbReference>
<evidence type="ECO:0000256" key="3">
    <source>
        <dbReference type="ARBA" id="ARBA00012438"/>
    </source>
</evidence>
<dbReference type="InterPro" id="IPR036097">
    <property type="entry name" value="HisK_dim/P_sf"/>
</dbReference>
<feature type="domain" description="Histidine kinase" evidence="9">
    <location>
        <begin position="126"/>
        <end position="341"/>
    </location>
</feature>
<dbReference type="InterPro" id="IPR036890">
    <property type="entry name" value="HATPase_C_sf"/>
</dbReference>
<dbReference type="PATRIC" id="fig|1330534.3.peg.373"/>
<dbReference type="OrthoDB" id="9773956at2"/>
<evidence type="ECO:0000259" key="9">
    <source>
        <dbReference type="PROSITE" id="PS50109"/>
    </source>
</evidence>
<evidence type="ECO:0000256" key="1">
    <source>
        <dbReference type="ARBA" id="ARBA00000085"/>
    </source>
</evidence>
<dbReference type="InterPro" id="IPR003661">
    <property type="entry name" value="HisK_dim/P_dom"/>
</dbReference>
<keyword evidence="6 10" id="KW-0418">Kinase</keyword>
<dbReference type="Proteomes" id="UP000016860">
    <property type="component" value="Unassembled WGS sequence"/>
</dbReference>
<evidence type="ECO:0000313" key="11">
    <source>
        <dbReference type="Proteomes" id="UP000016860"/>
    </source>
</evidence>
<evidence type="ECO:0000256" key="6">
    <source>
        <dbReference type="ARBA" id="ARBA00022777"/>
    </source>
</evidence>
<evidence type="ECO:0000256" key="5">
    <source>
        <dbReference type="ARBA" id="ARBA00022679"/>
    </source>
</evidence>
<evidence type="ECO:0000256" key="8">
    <source>
        <dbReference type="SAM" id="Phobius"/>
    </source>
</evidence>
<dbReference type="InterPro" id="IPR050351">
    <property type="entry name" value="BphY/WalK/GraS-like"/>
</dbReference>
<feature type="transmembrane region" description="Helical" evidence="8">
    <location>
        <begin position="35"/>
        <end position="57"/>
    </location>
</feature>
<keyword evidence="5" id="KW-0808">Transferase</keyword>
<dbReference type="RefSeq" id="WP_020814018.1">
    <property type="nucleotide sequence ID" value="NZ_ATAY01000011.1"/>
</dbReference>
<dbReference type="GO" id="GO:0000155">
    <property type="term" value="F:phosphorelay sensor kinase activity"/>
    <property type="evidence" value="ECO:0007669"/>
    <property type="project" value="InterPro"/>
</dbReference>
<keyword evidence="8" id="KW-0812">Transmembrane</keyword>
<dbReference type="Pfam" id="PF00512">
    <property type="entry name" value="HisKA"/>
    <property type="match status" value="1"/>
</dbReference>
<feature type="transmembrane region" description="Helical" evidence="8">
    <location>
        <begin position="9"/>
        <end position="29"/>
    </location>
</feature>
<dbReference type="Pfam" id="PF02518">
    <property type="entry name" value="HATPase_c"/>
    <property type="match status" value="1"/>
</dbReference>
<proteinExistence type="predicted"/>
<keyword evidence="4" id="KW-0597">Phosphoprotein</keyword>
<dbReference type="STRING" id="1330534.L323_01880"/>
<comment type="caution">
    <text evidence="10">The sequence shown here is derived from an EMBL/GenBank/DDBJ whole genome shotgun (WGS) entry which is preliminary data.</text>
</comment>
<dbReference type="PANTHER" id="PTHR45453">
    <property type="entry name" value="PHOSPHATE REGULON SENSOR PROTEIN PHOR"/>
    <property type="match status" value="1"/>
</dbReference>
<dbReference type="GO" id="GO:0004721">
    <property type="term" value="F:phosphoprotein phosphatase activity"/>
    <property type="evidence" value="ECO:0007669"/>
    <property type="project" value="TreeGrafter"/>
</dbReference>
<dbReference type="PANTHER" id="PTHR45453:SF1">
    <property type="entry name" value="PHOSPHATE REGULON SENSOR PROTEIN PHOR"/>
    <property type="match status" value="1"/>
</dbReference>
<dbReference type="GO" id="GO:0016036">
    <property type="term" value="P:cellular response to phosphate starvation"/>
    <property type="evidence" value="ECO:0007669"/>
    <property type="project" value="TreeGrafter"/>
</dbReference>
<dbReference type="AlphaFoldDB" id="U4R699"/>
<evidence type="ECO:0000256" key="2">
    <source>
        <dbReference type="ARBA" id="ARBA00004370"/>
    </source>
</evidence>
<organism evidence="10 11">
    <name type="scientific">Ruminiclostridium papyrosolvens C7</name>
    <dbReference type="NCBI Taxonomy" id="1330534"/>
    <lineage>
        <taxon>Bacteria</taxon>
        <taxon>Bacillati</taxon>
        <taxon>Bacillota</taxon>
        <taxon>Clostridia</taxon>
        <taxon>Eubacteriales</taxon>
        <taxon>Oscillospiraceae</taxon>
        <taxon>Ruminiclostridium</taxon>
    </lineage>
</organism>
<dbReference type="SUPFAM" id="SSF47384">
    <property type="entry name" value="Homodimeric domain of signal transducing histidine kinase"/>
    <property type="match status" value="1"/>
</dbReference>
<dbReference type="InterPro" id="IPR005467">
    <property type="entry name" value="His_kinase_dom"/>
</dbReference>
<evidence type="ECO:0000256" key="7">
    <source>
        <dbReference type="ARBA" id="ARBA00023012"/>
    </source>
</evidence>
<accession>U4R699</accession>
<comment type="catalytic activity">
    <reaction evidence="1">
        <text>ATP + protein L-histidine = ADP + protein N-phospho-L-histidine.</text>
        <dbReference type="EC" id="2.7.13.3"/>
    </reaction>
</comment>
<dbReference type="FunFam" id="3.30.565.10:FF:000006">
    <property type="entry name" value="Sensor histidine kinase WalK"/>
    <property type="match status" value="1"/>
</dbReference>
<dbReference type="CDD" id="cd00082">
    <property type="entry name" value="HisKA"/>
    <property type="match status" value="1"/>
</dbReference>
<protein>
    <recommendedName>
        <fullName evidence="3">histidine kinase</fullName>
        <ecNumber evidence="3">2.7.13.3</ecNumber>
    </recommendedName>
</protein>
<dbReference type="CDD" id="cd00075">
    <property type="entry name" value="HATPase"/>
    <property type="match status" value="1"/>
</dbReference>
<dbReference type="GO" id="GO:0005886">
    <property type="term" value="C:plasma membrane"/>
    <property type="evidence" value="ECO:0007669"/>
    <property type="project" value="TreeGrafter"/>
</dbReference>
<keyword evidence="7" id="KW-0902">Two-component regulatory system</keyword>
<dbReference type="InterPro" id="IPR004358">
    <property type="entry name" value="Sig_transdc_His_kin-like_C"/>
</dbReference>
<dbReference type="InterPro" id="IPR003594">
    <property type="entry name" value="HATPase_dom"/>
</dbReference>
<comment type="subcellular location">
    <subcellularLocation>
        <location evidence="2">Membrane</location>
    </subcellularLocation>
</comment>
<name>U4R699_9FIRM</name>
<dbReference type="PROSITE" id="PS50109">
    <property type="entry name" value="HIS_KIN"/>
    <property type="match status" value="1"/>
</dbReference>
<dbReference type="EC" id="2.7.13.3" evidence="3"/>
<dbReference type="Gene3D" id="3.30.565.10">
    <property type="entry name" value="Histidine kinase-like ATPase, C-terminal domain"/>
    <property type="match status" value="1"/>
</dbReference>
<dbReference type="SMART" id="SM00387">
    <property type="entry name" value="HATPase_c"/>
    <property type="match status" value="1"/>
</dbReference>
<evidence type="ECO:0000256" key="4">
    <source>
        <dbReference type="ARBA" id="ARBA00022553"/>
    </source>
</evidence>
<evidence type="ECO:0000313" key="10">
    <source>
        <dbReference type="EMBL" id="EPR13983.1"/>
    </source>
</evidence>
<dbReference type="SUPFAM" id="SSF55874">
    <property type="entry name" value="ATPase domain of HSP90 chaperone/DNA topoisomerase II/histidine kinase"/>
    <property type="match status" value="1"/>
</dbReference>
<sequence length="342" mass="39156">MKGIKKREAVLIAAIYCICIAFTTYQLLVAKNIQAVIFCIIFTVLLAVMITALILLLHRYMQSVILRLSDMVASLIDMRETEVFSVLNDDLLSKLQSQVLKLSRILKSQNIKLRNEKNEIKSLISDISHQLKNPLANLKIYVSFIMDEDIDPLMRMEYLKNIDNQLDKLNWLMESMIKMTRLESGIIQLNLEENGLNDVLLTSLKQIYQKALKKNIDIVFVPSEKDIELSIDLRWTAEAITNILDNSVKYTQESGKIKIQVHKYELFARIDIEDNGAGFDEKEVNDIFKRFYRGENSNGIDGVGIGLYLTREIISMQDGYIKAKSESGKGSTFSIFLPLKSR</sequence>